<dbReference type="PATRIC" id="fig|1423733.4.peg.3227"/>
<name>A0A0R2BEU3_SECCO</name>
<feature type="compositionally biased region" description="Low complexity" evidence="1">
    <location>
        <begin position="345"/>
        <end position="362"/>
    </location>
</feature>
<dbReference type="AlphaFoldDB" id="A0A0R2BEU3"/>
<dbReference type="STRING" id="33960.TY91_11400"/>
<dbReference type="Proteomes" id="UP000051845">
    <property type="component" value="Unassembled WGS sequence"/>
</dbReference>
<dbReference type="Gene3D" id="3.40.50.360">
    <property type="match status" value="1"/>
</dbReference>
<dbReference type="Pfam" id="PF13596">
    <property type="entry name" value="PAS_10"/>
    <property type="match status" value="1"/>
</dbReference>
<protein>
    <recommendedName>
        <fullName evidence="2">NADPH-dependent FMN reductase-like domain-containing protein</fullName>
    </recommendedName>
</protein>
<dbReference type="Pfam" id="PF03358">
    <property type="entry name" value="FMN_red"/>
    <property type="match status" value="1"/>
</dbReference>
<dbReference type="SUPFAM" id="SSF52218">
    <property type="entry name" value="Flavoproteins"/>
    <property type="match status" value="1"/>
</dbReference>
<dbReference type="PANTHER" id="PTHR30543">
    <property type="entry name" value="CHROMATE REDUCTASE"/>
    <property type="match status" value="1"/>
</dbReference>
<dbReference type="GO" id="GO:0016491">
    <property type="term" value="F:oxidoreductase activity"/>
    <property type="evidence" value="ECO:0007669"/>
    <property type="project" value="InterPro"/>
</dbReference>
<evidence type="ECO:0000313" key="3">
    <source>
        <dbReference type="EMBL" id="KRM77729.1"/>
    </source>
</evidence>
<feature type="domain" description="NADPH-dependent FMN reductase-like" evidence="2">
    <location>
        <begin position="1"/>
        <end position="149"/>
    </location>
</feature>
<dbReference type="RefSeq" id="WP_054759055.1">
    <property type="nucleotide sequence ID" value="NZ_AYYR01000009.1"/>
</dbReference>
<dbReference type="GO" id="GO:0010181">
    <property type="term" value="F:FMN binding"/>
    <property type="evidence" value="ECO:0007669"/>
    <property type="project" value="TreeGrafter"/>
</dbReference>
<reference evidence="3 4" key="1">
    <citation type="journal article" date="2015" name="Genome Announc.">
        <title>Expanding the biotechnology potential of lactobacilli through comparative genomics of 213 strains and associated genera.</title>
        <authorList>
            <person name="Sun Z."/>
            <person name="Harris H.M."/>
            <person name="McCann A."/>
            <person name="Guo C."/>
            <person name="Argimon S."/>
            <person name="Zhang W."/>
            <person name="Yang X."/>
            <person name="Jeffery I.B."/>
            <person name="Cooney J.C."/>
            <person name="Kagawa T.F."/>
            <person name="Liu W."/>
            <person name="Song Y."/>
            <person name="Salvetti E."/>
            <person name="Wrobel A."/>
            <person name="Rasinkangas P."/>
            <person name="Parkhill J."/>
            <person name="Rea M.C."/>
            <person name="O'Sullivan O."/>
            <person name="Ritari J."/>
            <person name="Douillard F.P."/>
            <person name="Paul Ross R."/>
            <person name="Yang R."/>
            <person name="Briner A.E."/>
            <person name="Felis G.E."/>
            <person name="de Vos W.M."/>
            <person name="Barrangou R."/>
            <person name="Klaenhammer T.R."/>
            <person name="Caufield P.W."/>
            <person name="Cui Y."/>
            <person name="Zhang H."/>
            <person name="O'Toole P.W."/>
        </authorList>
    </citation>
    <scope>NUCLEOTIDE SEQUENCE [LARGE SCALE GENOMIC DNA]</scope>
    <source>
        <strain evidence="3 4">DSM 20515</strain>
    </source>
</reference>
<organism evidence="3 4">
    <name type="scientific">Secundilactobacillus collinoides DSM 20515 = JCM 1123</name>
    <dbReference type="NCBI Taxonomy" id="1423733"/>
    <lineage>
        <taxon>Bacteria</taxon>
        <taxon>Bacillati</taxon>
        <taxon>Bacillota</taxon>
        <taxon>Bacilli</taxon>
        <taxon>Lactobacillales</taxon>
        <taxon>Lactobacillaceae</taxon>
        <taxon>Secundilactobacillus</taxon>
    </lineage>
</organism>
<dbReference type="GO" id="GO:0005829">
    <property type="term" value="C:cytosol"/>
    <property type="evidence" value="ECO:0007669"/>
    <property type="project" value="TreeGrafter"/>
</dbReference>
<dbReference type="EMBL" id="AYYR01000009">
    <property type="protein sequence ID" value="KRM77729.1"/>
    <property type="molecule type" value="Genomic_DNA"/>
</dbReference>
<dbReference type="InterPro" id="IPR050712">
    <property type="entry name" value="NAD(P)H-dep_reductase"/>
</dbReference>
<accession>A0A0R2BEU3</accession>
<dbReference type="Gene3D" id="3.30.450.20">
    <property type="entry name" value="PAS domain"/>
    <property type="match status" value="1"/>
</dbReference>
<evidence type="ECO:0000256" key="1">
    <source>
        <dbReference type="SAM" id="MobiDB-lite"/>
    </source>
</evidence>
<comment type="caution">
    <text evidence="3">The sequence shown here is derived from an EMBL/GenBank/DDBJ whole genome shotgun (WGS) entry which is preliminary data.</text>
</comment>
<evidence type="ECO:0000313" key="4">
    <source>
        <dbReference type="Proteomes" id="UP000051845"/>
    </source>
</evidence>
<dbReference type="InterPro" id="IPR029039">
    <property type="entry name" value="Flavoprotein-like_sf"/>
</dbReference>
<evidence type="ECO:0000259" key="2">
    <source>
        <dbReference type="Pfam" id="PF03358"/>
    </source>
</evidence>
<gene>
    <name evidence="3" type="ORF">FC82_GL003104</name>
</gene>
<proteinExistence type="predicted"/>
<dbReference type="InterPro" id="IPR005025">
    <property type="entry name" value="FMN_Rdtase-like_dom"/>
</dbReference>
<sequence>MKFAAIVGTNADFSYNRILLQYMKKHFKQLADIDVLEINQLPAFDQDLPYEEQSMAVWQFKQAVKNADGVIFSCPEYDHAIPAALISAIEWLFYNPKNILEQKPTMVVGVSYGTQATSRAQEQVRQILASPDCNAAVQAGHEVLVGKAAQSFNKDGNITDQAAVANLEESFTSFVKLTDALSKQTEEDNLMTLKQPFVNDAYINFPTGRLSFKEAQQIFSTIPFEIDLIDRNDRFAWFSDKPNREHVRHVNEINETVDECHPPKALPAVKAIINSFKDGSRDMVERPLIMHGHRTLIQYYALRDVDGSYLGTIEFTGSVEHIISLFENGAFADVTTGASKHGDDAATSETSADATSAASEETGAPVDDAADGAAKAKADADDTDATTSASKED</sequence>
<dbReference type="PANTHER" id="PTHR30543:SF21">
    <property type="entry name" value="NAD(P)H-DEPENDENT FMN REDUCTASE LOT6"/>
    <property type="match status" value="1"/>
</dbReference>
<feature type="region of interest" description="Disordered" evidence="1">
    <location>
        <begin position="339"/>
        <end position="393"/>
    </location>
</feature>